<reference evidence="1" key="1">
    <citation type="submission" date="2021-06" db="EMBL/GenBank/DDBJ databases">
        <authorList>
            <person name="Kallberg Y."/>
            <person name="Tangrot J."/>
            <person name="Rosling A."/>
        </authorList>
    </citation>
    <scope>NUCLEOTIDE SEQUENCE</scope>
    <source>
        <strain evidence="1">MA461A</strain>
    </source>
</reference>
<dbReference type="EMBL" id="CAJVQC010137081">
    <property type="protein sequence ID" value="CAG8843143.1"/>
    <property type="molecule type" value="Genomic_DNA"/>
</dbReference>
<keyword evidence="2" id="KW-1185">Reference proteome</keyword>
<feature type="non-terminal residue" evidence="1">
    <location>
        <position position="1"/>
    </location>
</feature>
<accession>A0ACA9SQB9</accession>
<comment type="caution">
    <text evidence="1">The sequence shown here is derived from an EMBL/GenBank/DDBJ whole genome shotgun (WGS) entry which is preliminary data.</text>
</comment>
<evidence type="ECO:0000313" key="2">
    <source>
        <dbReference type="Proteomes" id="UP000789920"/>
    </source>
</evidence>
<feature type="non-terminal residue" evidence="1">
    <location>
        <position position="58"/>
    </location>
</feature>
<dbReference type="Proteomes" id="UP000789920">
    <property type="component" value="Unassembled WGS sequence"/>
</dbReference>
<name>A0ACA9SQB9_9GLOM</name>
<sequence>VFETAILDVIKHVSFNVNSKVQVFEVNIRVLGALLAYDLSQRLLPAFQNSKTGIPYPR</sequence>
<protein>
    <submittedName>
        <fullName evidence="1">4351_t:CDS:1</fullName>
    </submittedName>
</protein>
<gene>
    <name evidence="1" type="ORF">RPERSI_LOCUS32628</name>
</gene>
<evidence type="ECO:0000313" key="1">
    <source>
        <dbReference type="EMBL" id="CAG8843143.1"/>
    </source>
</evidence>
<organism evidence="1 2">
    <name type="scientific">Racocetra persica</name>
    <dbReference type="NCBI Taxonomy" id="160502"/>
    <lineage>
        <taxon>Eukaryota</taxon>
        <taxon>Fungi</taxon>
        <taxon>Fungi incertae sedis</taxon>
        <taxon>Mucoromycota</taxon>
        <taxon>Glomeromycotina</taxon>
        <taxon>Glomeromycetes</taxon>
        <taxon>Diversisporales</taxon>
        <taxon>Gigasporaceae</taxon>
        <taxon>Racocetra</taxon>
    </lineage>
</organism>
<proteinExistence type="predicted"/>